<dbReference type="EMBL" id="JAJAQC010000001">
    <property type="protein sequence ID" value="MDA0562868.1"/>
    <property type="molecule type" value="Genomic_DNA"/>
</dbReference>
<evidence type="ECO:0000313" key="2">
    <source>
        <dbReference type="EMBL" id="MDA0562868.1"/>
    </source>
</evidence>
<accession>A0A9X3NGT9</accession>
<reference evidence="2" key="1">
    <citation type="submission" date="2021-10" db="EMBL/GenBank/DDBJ databases">
        <title>Streptomonospora sp. nov., isolated from mangrove soil.</title>
        <authorList>
            <person name="Chen X."/>
            <person name="Ge X."/>
            <person name="Liu W."/>
        </authorList>
    </citation>
    <scope>NUCLEOTIDE SEQUENCE</scope>
    <source>
        <strain evidence="2">S1-112</strain>
    </source>
</reference>
<organism evidence="2 3">
    <name type="scientific">Streptomonospora mangrovi</name>
    <dbReference type="NCBI Taxonomy" id="2883123"/>
    <lineage>
        <taxon>Bacteria</taxon>
        <taxon>Bacillati</taxon>
        <taxon>Actinomycetota</taxon>
        <taxon>Actinomycetes</taxon>
        <taxon>Streptosporangiales</taxon>
        <taxon>Nocardiopsidaceae</taxon>
        <taxon>Streptomonospora</taxon>
    </lineage>
</organism>
<keyword evidence="3" id="KW-1185">Reference proteome</keyword>
<evidence type="ECO:0000256" key="1">
    <source>
        <dbReference type="SAM" id="MobiDB-lite"/>
    </source>
</evidence>
<evidence type="ECO:0000313" key="3">
    <source>
        <dbReference type="Proteomes" id="UP001140076"/>
    </source>
</evidence>
<name>A0A9X3NGT9_9ACTN</name>
<dbReference type="AlphaFoldDB" id="A0A9X3NGT9"/>
<sequence length="109" mass="12907">MSGGFPPPESGRYRQERRPVVPGRLPEVPRPAGASYPIPMPDLRERDLEFERLLEDIMRAVGRRRFPPIVSDRDRVRLSVFLWRFLYHPGWPDLRSTREREAQEGRRRG</sequence>
<comment type="caution">
    <text evidence="2">The sequence shown here is derived from an EMBL/GenBank/DDBJ whole genome shotgun (WGS) entry which is preliminary data.</text>
</comment>
<proteinExistence type="predicted"/>
<dbReference type="RefSeq" id="WP_270070150.1">
    <property type="nucleotide sequence ID" value="NZ_JAJAQC010000001.1"/>
</dbReference>
<gene>
    <name evidence="2" type="ORF">LG943_00730</name>
</gene>
<dbReference type="Proteomes" id="UP001140076">
    <property type="component" value="Unassembled WGS sequence"/>
</dbReference>
<protein>
    <submittedName>
        <fullName evidence="2">Uncharacterized protein</fullName>
    </submittedName>
</protein>
<feature type="region of interest" description="Disordered" evidence="1">
    <location>
        <begin position="1"/>
        <end position="40"/>
    </location>
</feature>